<keyword evidence="3" id="KW-1185">Reference proteome</keyword>
<dbReference type="InterPro" id="IPR032675">
    <property type="entry name" value="LRR_dom_sf"/>
</dbReference>
<dbReference type="AlphaFoldDB" id="A0A8H3IQ98"/>
<accession>A0A8H3IQ98</accession>
<dbReference type="InterPro" id="IPR001810">
    <property type="entry name" value="F-box_dom"/>
</dbReference>
<reference evidence="2" key="1">
    <citation type="submission" date="2021-03" db="EMBL/GenBank/DDBJ databases">
        <authorList>
            <person name="Tagirdzhanova G."/>
        </authorList>
    </citation>
    <scope>NUCLEOTIDE SEQUENCE</scope>
</reference>
<feature type="domain" description="F-box" evidence="1">
    <location>
        <begin position="2"/>
        <end position="41"/>
    </location>
</feature>
<comment type="caution">
    <text evidence="2">The sequence shown here is derived from an EMBL/GenBank/DDBJ whole genome shotgun (WGS) entry which is preliminary data.</text>
</comment>
<evidence type="ECO:0000259" key="1">
    <source>
        <dbReference type="Pfam" id="PF12937"/>
    </source>
</evidence>
<name>A0A8H3IQ98_9LECA</name>
<dbReference type="Pfam" id="PF12937">
    <property type="entry name" value="F-box-like"/>
    <property type="match status" value="1"/>
</dbReference>
<evidence type="ECO:0000313" key="3">
    <source>
        <dbReference type="Proteomes" id="UP000664521"/>
    </source>
</evidence>
<dbReference type="CDD" id="cd09917">
    <property type="entry name" value="F-box_SF"/>
    <property type="match status" value="1"/>
</dbReference>
<dbReference type="SUPFAM" id="SSF52047">
    <property type="entry name" value="RNI-like"/>
    <property type="match status" value="1"/>
</dbReference>
<gene>
    <name evidence="2" type="ORF">HETSPECPRED_005323</name>
</gene>
<dbReference type="Gene3D" id="3.80.10.10">
    <property type="entry name" value="Ribonuclease Inhibitor"/>
    <property type="match status" value="1"/>
</dbReference>
<evidence type="ECO:0000313" key="2">
    <source>
        <dbReference type="EMBL" id="CAF9923435.1"/>
    </source>
</evidence>
<dbReference type="EMBL" id="CAJPDS010000033">
    <property type="protein sequence ID" value="CAF9923435.1"/>
    <property type="molecule type" value="Genomic_DNA"/>
</dbReference>
<organism evidence="2 3">
    <name type="scientific">Heterodermia speciosa</name>
    <dbReference type="NCBI Taxonomy" id="116794"/>
    <lineage>
        <taxon>Eukaryota</taxon>
        <taxon>Fungi</taxon>
        <taxon>Dikarya</taxon>
        <taxon>Ascomycota</taxon>
        <taxon>Pezizomycotina</taxon>
        <taxon>Lecanoromycetes</taxon>
        <taxon>OSLEUM clade</taxon>
        <taxon>Lecanoromycetidae</taxon>
        <taxon>Caliciales</taxon>
        <taxon>Physciaceae</taxon>
        <taxon>Heterodermia</taxon>
    </lineage>
</organism>
<dbReference type="Proteomes" id="UP000664521">
    <property type="component" value="Unassembled WGS sequence"/>
</dbReference>
<sequence length="576" mass="64901">MELPNEIIDLIIGYLHDRQDILTLTRTCQNWSKCAIRKLYTEIPLTIAHDCKELGPLENMIGSSSVNFEPTRGLAILPKHTSPDSYPATLAGADPAYVHDNRQTVLPVLQPATDNLNLLIRVLLGKIPQNSLISFNWAHDYSIEPETYIKLVQFHGESLRWLQLRNCKGEWRKVTPVAAGLQSFFSTCVTPPTKFKAGLVAGNSSTLRNLELGSEDLVVYYFNSMHFIDVDEQTEKTLHFCETLAERADPADISVPILKLESLKVIGWDLRPLVNGSYRPITDFNSLTSLILESCCGLYDALTMLTEVSNGRTVSRLPNLQSLSIRNEHDEHRDFPRTLDYFLRSLSPLRTLHLLNSGAYIVRTSKHFLEIHGATLRTLVYDERLGQRHDLADDRLVDLRDGGRLTTIVKHCPNLVELGISLRWNDGQDVPPEGHRAHVAGLLSKLKHLKTLNIRNLPPMGTSALTCFVDVDMMLQGLVDELVKDLVLLRRSERMPQLRIIGLGALFYRDVWDGTVVDGVTGIDDVLRLRIWAINYAENARGAPTPILTKVAYGYPGNIEKDISEDLNIFQPYWLG</sequence>
<proteinExistence type="predicted"/>
<dbReference type="OrthoDB" id="5384871at2759"/>
<protein>
    <recommendedName>
        <fullName evidence="1">F-box domain-containing protein</fullName>
    </recommendedName>
</protein>